<feature type="region of interest" description="Disordered" evidence="1">
    <location>
        <begin position="23"/>
        <end position="55"/>
    </location>
</feature>
<dbReference type="AlphaFoldDB" id="A0A7W5D3M2"/>
<sequence>MFSQWATPVIVVGDEYDEGTECYTAAGPESDSGLPSWWLDEARGGSSARREGSES</sequence>
<organism evidence="2 3">
    <name type="scientific">Parvibacter caecicola</name>
    <dbReference type="NCBI Taxonomy" id="747645"/>
    <lineage>
        <taxon>Bacteria</taxon>
        <taxon>Bacillati</taxon>
        <taxon>Actinomycetota</taxon>
        <taxon>Coriobacteriia</taxon>
        <taxon>Coriobacteriales</taxon>
        <taxon>Coriobacteriaceae</taxon>
        <taxon>Parvibacter</taxon>
    </lineage>
</organism>
<accession>A0A7W5D3M2</accession>
<protein>
    <submittedName>
        <fullName evidence="2">Uncharacterized protein</fullName>
    </submittedName>
</protein>
<dbReference type="EMBL" id="JACHYA010000005">
    <property type="protein sequence ID" value="MBB3171786.1"/>
    <property type="molecule type" value="Genomic_DNA"/>
</dbReference>
<evidence type="ECO:0000256" key="1">
    <source>
        <dbReference type="SAM" id="MobiDB-lite"/>
    </source>
</evidence>
<evidence type="ECO:0000313" key="2">
    <source>
        <dbReference type="EMBL" id="MBB3171786.1"/>
    </source>
</evidence>
<comment type="caution">
    <text evidence="2">The sequence shown here is derived from an EMBL/GenBank/DDBJ whole genome shotgun (WGS) entry which is preliminary data.</text>
</comment>
<gene>
    <name evidence="2" type="ORF">FHR31_001612</name>
</gene>
<feature type="compositionally biased region" description="Basic and acidic residues" evidence="1">
    <location>
        <begin position="40"/>
        <end position="55"/>
    </location>
</feature>
<dbReference type="Proteomes" id="UP000530850">
    <property type="component" value="Unassembled WGS sequence"/>
</dbReference>
<evidence type="ECO:0000313" key="3">
    <source>
        <dbReference type="Proteomes" id="UP000530850"/>
    </source>
</evidence>
<dbReference type="GeneID" id="93357716"/>
<proteinExistence type="predicted"/>
<dbReference type="RefSeq" id="WP_161555311.1">
    <property type="nucleotide sequence ID" value="NZ_JACHYA010000005.1"/>
</dbReference>
<name>A0A7W5D3M2_9ACTN</name>
<reference evidence="2 3" key="1">
    <citation type="submission" date="2020-08" db="EMBL/GenBank/DDBJ databases">
        <title>Sequencing the genomes of 1000 actinobacteria strains.</title>
        <authorList>
            <person name="Klenk H.-P."/>
        </authorList>
    </citation>
    <scope>NUCLEOTIDE SEQUENCE [LARGE SCALE GENOMIC DNA]</scope>
    <source>
        <strain evidence="2 3">DSM 22242</strain>
    </source>
</reference>